<evidence type="ECO:0000259" key="1">
    <source>
        <dbReference type="Pfam" id="PF12671"/>
    </source>
</evidence>
<sequence>MRRKKIFKKILWLLCFLLCFSCILPLFNGIQAKGEELNSSFNFEEYINTIFSERNKKFLAGDVKDLFKFYDTSTNGGKYSLNHEIKRIYYLRDWALERGIKFTSITSNNTFKKISTSGNHAKIRVDEEYKFDYIYEGDSNPTVNSFGITLFHIINLSNKNNNWIISQDWYLDCFEDGLKKYQLDLNNLGNYTPKEKTFNFLNFNTLPNQIELLDNYENKNYNRKKAVEYADKYCGVIWGSNNPTKYNKKYKNYTGGGGNCTNYISQCLGDTEGGNLKQGHGWYCVYKNGFCTDSSPSWVNADAFKNFLLYSGKGKVIKAASFKDLLSPLDDSPQGYIGKIKLGDVISYGKGLYDIDHSAIVTSFDSHGYPLINSHTVDRYHVPFDLGWSDNNIVFYLISIN</sequence>
<organism evidence="2 3">
    <name type="scientific">Clostridium fallax</name>
    <dbReference type="NCBI Taxonomy" id="1533"/>
    <lineage>
        <taxon>Bacteria</taxon>
        <taxon>Bacillati</taxon>
        <taxon>Bacillota</taxon>
        <taxon>Clostridia</taxon>
        <taxon>Eubacteriales</taxon>
        <taxon>Clostridiaceae</taxon>
        <taxon>Clostridium</taxon>
    </lineage>
</organism>
<dbReference type="InterPro" id="IPR024301">
    <property type="entry name" value="Amidase_6"/>
</dbReference>
<dbReference type="STRING" id="1533.SAMN05443638_10189"/>
<dbReference type="PANTHER" id="PTHR40032">
    <property type="entry name" value="EXPORTED PROTEIN-RELATED"/>
    <property type="match status" value="1"/>
</dbReference>
<name>A0A1M4SM52_9CLOT</name>
<gene>
    <name evidence="2" type="ORF">SAMN05443638_10189</name>
</gene>
<dbReference type="Pfam" id="PF12671">
    <property type="entry name" value="Amidase_6"/>
    <property type="match status" value="1"/>
</dbReference>
<evidence type="ECO:0000313" key="2">
    <source>
        <dbReference type="EMBL" id="SHE33300.1"/>
    </source>
</evidence>
<proteinExistence type="predicted"/>
<dbReference type="PANTHER" id="PTHR40032:SF1">
    <property type="entry name" value="EXPORTED PROTEIN"/>
    <property type="match status" value="1"/>
</dbReference>
<evidence type="ECO:0000313" key="3">
    <source>
        <dbReference type="Proteomes" id="UP000184035"/>
    </source>
</evidence>
<accession>A0A1M4SM52</accession>
<keyword evidence="3" id="KW-1185">Reference proteome</keyword>
<dbReference type="AlphaFoldDB" id="A0A1M4SM52"/>
<reference evidence="2 3" key="1">
    <citation type="submission" date="2016-11" db="EMBL/GenBank/DDBJ databases">
        <authorList>
            <person name="Jaros S."/>
            <person name="Januszkiewicz K."/>
            <person name="Wedrychowicz H."/>
        </authorList>
    </citation>
    <scope>NUCLEOTIDE SEQUENCE [LARGE SCALE GENOMIC DNA]</scope>
    <source>
        <strain evidence="2 3">DSM 2631</strain>
    </source>
</reference>
<dbReference type="EMBL" id="FQVM01000001">
    <property type="protein sequence ID" value="SHE33300.1"/>
    <property type="molecule type" value="Genomic_DNA"/>
</dbReference>
<feature type="domain" description="Putative amidase" evidence="1">
    <location>
        <begin position="220"/>
        <end position="398"/>
    </location>
</feature>
<dbReference type="Proteomes" id="UP000184035">
    <property type="component" value="Unassembled WGS sequence"/>
</dbReference>
<dbReference type="RefSeq" id="WP_072892254.1">
    <property type="nucleotide sequence ID" value="NZ_FQVM01000001.1"/>
</dbReference>
<dbReference type="OrthoDB" id="2194542at2"/>
<protein>
    <submittedName>
        <fullName evidence="2">Putative amidase domain-containing protein</fullName>
    </submittedName>
</protein>